<organism evidence="1 2">
    <name type="scientific">Paeniroseomonas aquatica</name>
    <dbReference type="NCBI Taxonomy" id="373043"/>
    <lineage>
        <taxon>Bacteria</taxon>
        <taxon>Pseudomonadati</taxon>
        <taxon>Pseudomonadota</taxon>
        <taxon>Alphaproteobacteria</taxon>
        <taxon>Acetobacterales</taxon>
        <taxon>Acetobacteraceae</taxon>
        <taxon>Paeniroseomonas</taxon>
    </lineage>
</organism>
<protein>
    <submittedName>
        <fullName evidence="1">Uncharacterized protein</fullName>
    </submittedName>
</protein>
<name>A0ABT8AAE5_9PROT</name>
<sequence>MRPLTPADVADAGLVRLGAGIRAPRPFALPLPLRPAGQGLRRPGQPPAAAPVPAMVADSGLVRLGAGIRRA</sequence>
<gene>
    <name evidence="1" type="ORF">QWZ14_20205</name>
</gene>
<dbReference type="Proteomes" id="UP001529369">
    <property type="component" value="Unassembled WGS sequence"/>
</dbReference>
<accession>A0ABT8AAE5</accession>
<evidence type="ECO:0000313" key="1">
    <source>
        <dbReference type="EMBL" id="MDN3566704.1"/>
    </source>
</evidence>
<dbReference type="EMBL" id="JAUFPN010000180">
    <property type="protein sequence ID" value="MDN3566704.1"/>
    <property type="molecule type" value="Genomic_DNA"/>
</dbReference>
<dbReference type="RefSeq" id="WP_290318657.1">
    <property type="nucleotide sequence ID" value="NZ_JAUFPN010000180.1"/>
</dbReference>
<reference evidence="2" key="1">
    <citation type="journal article" date="2019" name="Int. J. Syst. Evol. Microbiol.">
        <title>The Global Catalogue of Microorganisms (GCM) 10K type strain sequencing project: providing services to taxonomists for standard genome sequencing and annotation.</title>
        <authorList>
            <consortium name="The Broad Institute Genomics Platform"/>
            <consortium name="The Broad Institute Genome Sequencing Center for Infectious Disease"/>
            <person name="Wu L."/>
            <person name="Ma J."/>
        </authorList>
    </citation>
    <scope>NUCLEOTIDE SEQUENCE [LARGE SCALE GENOMIC DNA]</scope>
    <source>
        <strain evidence="2">CECT 7131</strain>
    </source>
</reference>
<keyword evidence="2" id="KW-1185">Reference proteome</keyword>
<evidence type="ECO:0000313" key="2">
    <source>
        <dbReference type="Proteomes" id="UP001529369"/>
    </source>
</evidence>
<comment type="caution">
    <text evidence="1">The sequence shown here is derived from an EMBL/GenBank/DDBJ whole genome shotgun (WGS) entry which is preliminary data.</text>
</comment>
<proteinExistence type="predicted"/>